<organism evidence="2 3">
    <name type="scientific">Batrachochytrium dendrobatidis (strain JEL423)</name>
    <dbReference type="NCBI Taxonomy" id="403673"/>
    <lineage>
        <taxon>Eukaryota</taxon>
        <taxon>Fungi</taxon>
        <taxon>Fungi incertae sedis</taxon>
        <taxon>Chytridiomycota</taxon>
        <taxon>Chytridiomycota incertae sedis</taxon>
        <taxon>Chytridiomycetes</taxon>
        <taxon>Rhizophydiales</taxon>
        <taxon>Rhizophydiales incertae sedis</taxon>
        <taxon>Batrachochytrium</taxon>
    </lineage>
</organism>
<dbReference type="VEuPathDB" id="FungiDB:BDEG_20982"/>
<reference evidence="2 3" key="2">
    <citation type="submission" date="2016-05" db="EMBL/GenBank/DDBJ databases">
        <title>Lineage-specific infection strategies underlie the spectrum of fungal disease in amphibians.</title>
        <authorList>
            <person name="Cuomo C.A."/>
            <person name="Farrer R.A."/>
            <person name="James T."/>
            <person name="Longcore J."/>
            <person name="Birren B."/>
        </authorList>
    </citation>
    <scope>NUCLEOTIDE SEQUENCE [LARGE SCALE GENOMIC DNA]</scope>
    <source>
        <strain evidence="2 3">JEL423</strain>
    </source>
</reference>
<feature type="region of interest" description="Disordered" evidence="1">
    <location>
        <begin position="45"/>
        <end position="111"/>
    </location>
</feature>
<gene>
    <name evidence="2" type="ORF">BDEG_20982</name>
</gene>
<reference evidence="2 3" key="1">
    <citation type="submission" date="2006-10" db="EMBL/GenBank/DDBJ databases">
        <title>The Genome Sequence of Batrachochytrium dendrobatidis JEL423.</title>
        <authorList>
            <consortium name="The Broad Institute Genome Sequencing Platform"/>
            <person name="Birren B."/>
            <person name="Lander E."/>
            <person name="Galagan J."/>
            <person name="Cuomo C."/>
            <person name="Devon K."/>
            <person name="Jaffe D."/>
            <person name="Butler J."/>
            <person name="Alvarez P."/>
            <person name="Gnerre S."/>
            <person name="Grabherr M."/>
            <person name="Kleber M."/>
            <person name="Mauceli E."/>
            <person name="Brockman W."/>
            <person name="Young S."/>
            <person name="LaButti K."/>
            <person name="Sykes S."/>
            <person name="DeCaprio D."/>
            <person name="Crawford M."/>
            <person name="Koehrsen M."/>
            <person name="Engels R."/>
            <person name="Montgomery P."/>
            <person name="Pearson M."/>
            <person name="Howarth C."/>
            <person name="Larson L."/>
            <person name="White J."/>
            <person name="O'Leary S."/>
            <person name="Kodira C."/>
            <person name="Zeng Q."/>
            <person name="Yandava C."/>
            <person name="Alvarado L."/>
            <person name="Longcore J."/>
            <person name="James T."/>
        </authorList>
    </citation>
    <scope>NUCLEOTIDE SEQUENCE [LARGE SCALE GENOMIC DNA]</scope>
    <source>
        <strain evidence="2 3">JEL423</strain>
    </source>
</reference>
<dbReference type="AlphaFoldDB" id="A0A177WB93"/>
<dbReference type="Proteomes" id="UP000077115">
    <property type="component" value="Unassembled WGS sequence"/>
</dbReference>
<sequence length="159" mass="17609">MTLFKNGRSYTKYSAEDTSCKNLGPTDSTCNDTWIEQIDHPIAPNASVVDPYATGVSSKPKKNRPYQKHRQSSSKHDGNARPRLQQSSSSSYSDQGTQLPNNRAPPPSMLPLDNKTFTVTQSIVIDGDAMDLAENRQISSYVDWISFSLSHLDCIELIG</sequence>
<dbReference type="EMBL" id="DS022300">
    <property type="protein sequence ID" value="OAJ36870.1"/>
    <property type="molecule type" value="Genomic_DNA"/>
</dbReference>
<feature type="compositionally biased region" description="Basic residues" evidence="1">
    <location>
        <begin position="59"/>
        <end position="73"/>
    </location>
</feature>
<evidence type="ECO:0000256" key="1">
    <source>
        <dbReference type="SAM" id="MobiDB-lite"/>
    </source>
</evidence>
<evidence type="ECO:0000313" key="3">
    <source>
        <dbReference type="Proteomes" id="UP000077115"/>
    </source>
</evidence>
<name>A0A177WB93_BATDL</name>
<proteinExistence type="predicted"/>
<evidence type="ECO:0000313" key="2">
    <source>
        <dbReference type="EMBL" id="OAJ36870.1"/>
    </source>
</evidence>
<accession>A0A177WB93</accession>
<protein>
    <submittedName>
        <fullName evidence="2">Uncharacterized protein</fullName>
    </submittedName>
</protein>